<dbReference type="Proteomes" id="UP001044222">
    <property type="component" value="Chromosome 8"/>
</dbReference>
<gene>
    <name evidence="1" type="ORF">ANANG_G00152890</name>
</gene>
<proteinExistence type="predicted"/>
<protein>
    <submittedName>
        <fullName evidence="1">Uncharacterized protein</fullName>
    </submittedName>
</protein>
<accession>A0A9D3M8S4</accession>
<keyword evidence="2" id="KW-1185">Reference proteome</keyword>
<name>A0A9D3M8S4_ANGAN</name>
<evidence type="ECO:0000313" key="2">
    <source>
        <dbReference type="Proteomes" id="UP001044222"/>
    </source>
</evidence>
<organism evidence="1 2">
    <name type="scientific">Anguilla anguilla</name>
    <name type="common">European freshwater eel</name>
    <name type="synonym">Muraena anguilla</name>
    <dbReference type="NCBI Taxonomy" id="7936"/>
    <lineage>
        <taxon>Eukaryota</taxon>
        <taxon>Metazoa</taxon>
        <taxon>Chordata</taxon>
        <taxon>Craniata</taxon>
        <taxon>Vertebrata</taxon>
        <taxon>Euteleostomi</taxon>
        <taxon>Actinopterygii</taxon>
        <taxon>Neopterygii</taxon>
        <taxon>Teleostei</taxon>
        <taxon>Anguilliformes</taxon>
        <taxon>Anguillidae</taxon>
        <taxon>Anguilla</taxon>
    </lineage>
</organism>
<dbReference type="AlphaFoldDB" id="A0A9D3M8S4"/>
<evidence type="ECO:0000313" key="1">
    <source>
        <dbReference type="EMBL" id="KAG5843622.1"/>
    </source>
</evidence>
<comment type="caution">
    <text evidence="1">The sequence shown here is derived from an EMBL/GenBank/DDBJ whole genome shotgun (WGS) entry which is preliminary data.</text>
</comment>
<reference evidence="1" key="1">
    <citation type="submission" date="2021-01" db="EMBL/GenBank/DDBJ databases">
        <title>A chromosome-scale assembly of European eel, Anguilla anguilla.</title>
        <authorList>
            <person name="Henkel C."/>
            <person name="Jong-Raadsen S.A."/>
            <person name="Dufour S."/>
            <person name="Weltzien F.-A."/>
            <person name="Palstra A.P."/>
            <person name="Pelster B."/>
            <person name="Spaink H.P."/>
            <person name="Van Den Thillart G.E."/>
            <person name="Jansen H."/>
            <person name="Zahm M."/>
            <person name="Klopp C."/>
            <person name="Cedric C."/>
            <person name="Louis A."/>
            <person name="Berthelot C."/>
            <person name="Parey E."/>
            <person name="Roest Crollius H."/>
            <person name="Montfort J."/>
            <person name="Robinson-Rechavi M."/>
            <person name="Bucao C."/>
            <person name="Bouchez O."/>
            <person name="Gislard M."/>
            <person name="Lluch J."/>
            <person name="Milhes M."/>
            <person name="Lampietro C."/>
            <person name="Lopez Roques C."/>
            <person name="Donnadieu C."/>
            <person name="Braasch I."/>
            <person name="Desvignes T."/>
            <person name="Postlethwait J."/>
            <person name="Bobe J."/>
            <person name="Guiguen Y."/>
            <person name="Dirks R."/>
        </authorList>
    </citation>
    <scope>NUCLEOTIDE SEQUENCE</scope>
    <source>
        <strain evidence="1">Tag_6206</strain>
        <tissue evidence="1">Liver</tissue>
    </source>
</reference>
<sequence>MTIGSRHFQCLDPSTPRHKRSGMVLERKRLYIPFCTRCFGVCCSPSPFCSLESGCASVCSCWVGPRVGGGCAGQVDLSICLAVFGWMTLQF</sequence>
<dbReference type="EMBL" id="JAFIRN010000008">
    <property type="protein sequence ID" value="KAG5843622.1"/>
    <property type="molecule type" value="Genomic_DNA"/>
</dbReference>